<comment type="subcellular location">
    <subcellularLocation>
        <location evidence="2 14">Cytoplasm</location>
    </subcellularLocation>
</comment>
<dbReference type="AlphaFoldDB" id="A0A1M5C4Y2"/>
<dbReference type="Gene3D" id="3.40.50.10800">
    <property type="entry name" value="NadA-like"/>
    <property type="match status" value="3"/>
</dbReference>
<proteinExistence type="inferred from homology"/>
<dbReference type="GO" id="GO:0005737">
    <property type="term" value="C:cytoplasm"/>
    <property type="evidence" value="ECO:0007669"/>
    <property type="project" value="UniProtKB-SubCell"/>
</dbReference>
<evidence type="ECO:0000256" key="12">
    <source>
        <dbReference type="ARBA" id="ARBA00050125"/>
    </source>
</evidence>
<evidence type="ECO:0000256" key="5">
    <source>
        <dbReference type="ARBA" id="ARBA00022485"/>
    </source>
</evidence>
<protein>
    <recommendedName>
        <fullName evidence="13 14">Quinolinate synthase</fullName>
        <ecNumber evidence="4 14">2.5.1.72</ecNumber>
    </recommendedName>
</protein>
<organism evidence="16 17">
    <name type="scientific">Desulforamulus putei DSM 12395</name>
    <dbReference type="NCBI Taxonomy" id="1121429"/>
    <lineage>
        <taxon>Bacteria</taxon>
        <taxon>Bacillati</taxon>
        <taxon>Bacillota</taxon>
        <taxon>Clostridia</taxon>
        <taxon>Eubacteriales</taxon>
        <taxon>Peptococcaceae</taxon>
        <taxon>Desulforamulus</taxon>
    </lineage>
</organism>
<comment type="cofactor">
    <cofactor evidence="14">
        <name>[4Fe-4S] cluster</name>
        <dbReference type="ChEBI" id="CHEBI:49883"/>
    </cofactor>
    <text evidence="14">Binds 1 [4Fe-4S] cluster per subunit.</text>
</comment>
<dbReference type="NCBIfam" id="TIGR00550">
    <property type="entry name" value="nadA"/>
    <property type="match status" value="1"/>
</dbReference>
<evidence type="ECO:0000313" key="16">
    <source>
        <dbReference type="EMBL" id="SHF49808.1"/>
    </source>
</evidence>
<feature type="binding site" evidence="14">
    <location>
        <position position="177"/>
    </location>
    <ligand>
        <name>[4Fe-4S] cluster</name>
        <dbReference type="ChEBI" id="CHEBI:49883"/>
    </ligand>
</feature>
<keyword evidence="15" id="KW-0175">Coiled coil</keyword>
<comment type="function">
    <text evidence="1 14">Catalyzes the condensation of iminoaspartate with dihydroxyacetone phosphate to form quinolinate.</text>
</comment>
<feature type="binding site" evidence="14">
    <location>
        <position position="220"/>
    </location>
    <ligand>
        <name>iminosuccinate</name>
        <dbReference type="ChEBI" id="CHEBI:77875"/>
    </ligand>
</feature>
<evidence type="ECO:0000256" key="11">
    <source>
        <dbReference type="ARBA" id="ARBA00023014"/>
    </source>
</evidence>
<evidence type="ECO:0000256" key="8">
    <source>
        <dbReference type="ARBA" id="ARBA00022679"/>
    </source>
</evidence>
<feature type="coiled-coil region" evidence="15">
    <location>
        <begin position="1"/>
        <end position="28"/>
    </location>
</feature>
<dbReference type="Proteomes" id="UP000184148">
    <property type="component" value="Unassembled WGS sequence"/>
</dbReference>
<dbReference type="UniPathway" id="UPA00253">
    <property type="reaction ID" value="UER00327"/>
</dbReference>
<evidence type="ECO:0000256" key="10">
    <source>
        <dbReference type="ARBA" id="ARBA00023004"/>
    </source>
</evidence>
<keyword evidence="5 14" id="KW-0004">4Fe-4S</keyword>
<dbReference type="HAMAP" id="MF_00568">
    <property type="entry name" value="NadA_type2"/>
    <property type="match status" value="1"/>
</dbReference>
<evidence type="ECO:0000256" key="7">
    <source>
        <dbReference type="ARBA" id="ARBA00022642"/>
    </source>
</evidence>
<dbReference type="RefSeq" id="WP_073239999.1">
    <property type="nucleotide sequence ID" value="NZ_FQUY01000028.1"/>
</dbReference>
<dbReference type="FunFam" id="3.40.50.10800:FF:000001">
    <property type="entry name" value="Quinolinate synthase A"/>
    <property type="match status" value="1"/>
</dbReference>
<dbReference type="EC" id="2.5.1.72" evidence="4 14"/>
<feature type="binding site" evidence="14">
    <location>
        <position position="265"/>
    </location>
    <ligand>
        <name>[4Fe-4S] cluster</name>
        <dbReference type="ChEBI" id="CHEBI:49883"/>
    </ligand>
</feature>
<dbReference type="Pfam" id="PF02445">
    <property type="entry name" value="NadA"/>
    <property type="match status" value="1"/>
</dbReference>
<evidence type="ECO:0000313" key="17">
    <source>
        <dbReference type="Proteomes" id="UP000184148"/>
    </source>
</evidence>
<keyword evidence="6 14" id="KW-0963">Cytoplasm</keyword>
<dbReference type="NCBIfam" id="NF006878">
    <property type="entry name" value="PRK09375.1-2"/>
    <property type="match status" value="1"/>
</dbReference>
<evidence type="ECO:0000256" key="3">
    <source>
        <dbReference type="ARBA" id="ARBA00005065"/>
    </source>
</evidence>
<evidence type="ECO:0000256" key="9">
    <source>
        <dbReference type="ARBA" id="ARBA00022723"/>
    </source>
</evidence>
<dbReference type="PANTHER" id="PTHR30573">
    <property type="entry name" value="QUINOLINATE SYNTHETASE A"/>
    <property type="match status" value="1"/>
</dbReference>
<dbReference type="GO" id="GO:0046872">
    <property type="term" value="F:metal ion binding"/>
    <property type="evidence" value="ECO:0007669"/>
    <property type="project" value="UniProtKB-KW"/>
</dbReference>
<dbReference type="InterPro" id="IPR023066">
    <property type="entry name" value="Quinolinate_synth_type2"/>
</dbReference>
<feature type="binding site" evidence="14">
    <location>
        <begin position="203"/>
        <end position="205"/>
    </location>
    <ligand>
        <name>iminosuccinate</name>
        <dbReference type="ChEBI" id="CHEBI:77875"/>
    </ligand>
</feature>
<dbReference type="OrthoDB" id="9801204at2"/>
<keyword evidence="10 14" id="KW-0408">Iron</keyword>
<accession>A0A1M5C4Y2</accession>
<dbReference type="GO" id="GO:0034628">
    <property type="term" value="P:'de novo' NAD+ biosynthetic process from L-aspartate"/>
    <property type="evidence" value="ECO:0007669"/>
    <property type="project" value="TreeGrafter"/>
</dbReference>
<evidence type="ECO:0000256" key="13">
    <source>
        <dbReference type="ARBA" id="ARBA00073059"/>
    </source>
</evidence>
<evidence type="ECO:0000256" key="6">
    <source>
        <dbReference type="ARBA" id="ARBA00022490"/>
    </source>
</evidence>
<sequence length="308" mass="34004">MLNVEERISQLTEEVKRLKKERNAIILAHVYQRPEVQEVADIIGDSLELSRRAAATDADVIVFCGVHFMAESAAILSPDKIVLLPEENAGCPMADMVTAEELRAKKKEMPGAVVVAYVNTSAEVKAESDICCTSANAVKIVRSIPEDKPIIFIPDKNLGAYVATKTGRPMTLWEGWCNTHDWVTAEEVLKAKEEHPAALVLIHPECRPEVVALADYVSSTTGLIKFAKESDAKEFIIGTESGILHQLYKQCPGKEFYLATRRLVCPNMKATTLGKVKEALATMQPRITVPPHIREKALACLERMLAVK</sequence>
<comment type="similarity">
    <text evidence="14">Belongs to the quinolinate synthase family. Type 2 subfamily.</text>
</comment>
<dbReference type="SUPFAM" id="SSF142754">
    <property type="entry name" value="NadA-like"/>
    <property type="match status" value="1"/>
</dbReference>
<dbReference type="PANTHER" id="PTHR30573:SF0">
    <property type="entry name" value="QUINOLINATE SYNTHASE, CHLOROPLASTIC"/>
    <property type="match status" value="1"/>
</dbReference>
<dbReference type="InterPro" id="IPR036094">
    <property type="entry name" value="NadA_sf"/>
</dbReference>
<dbReference type="NCBIfam" id="NF006879">
    <property type="entry name" value="PRK09375.1-4"/>
    <property type="match status" value="1"/>
</dbReference>
<keyword evidence="11 14" id="KW-0411">Iron-sulfur</keyword>
<keyword evidence="8 14" id="KW-0808">Transferase</keyword>
<feature type="binding site" evidence="14">
    <location>
        <position position="29"/>
    </location>
    <ligand>
        <name>iminosuccinate</name>
        <dbReference type="ChEBI" id="CHEBI:77875"/>
    </ligand>
</feature>
<evidence type="ECO:0000256" key="2">
    <source>
        <dbReference type="ARBA" id="ARBA00004496"/>
    </source>
</evidence>
<feature type="binding site" evidence="14">
    <location>
        <position position="91"/>
    </location>
    <ligand>
        <name>[4Fe-4S] cluster</name>
        <dbReference type="ChEBI" id="CHEBI:49883"/>
    </ligand>
</feature>
<dbReference type="STRING" id="1121429.SAMN02745133_02804"/>
<keyword evidence="17" id="KW-1185">Reference proteome</keyword>
<dbReference type="GO" id="GO:0008987">
    <property type="term" value="F:quinolinate synthetase A activity"/>
    <property type="evidence" value="ECO:0007669"/>
    <property type="project" value="UniProtKB-UniRule"/>
</dbReference>
<comment type="catalytic activity">
    <reaction evidence="12">
        <text>iminosuccinate + dihydroxyacetone phosphate = quinolinate + phosphate + 2 H2O + H(+)</text>
        <dbReference type="Rhea" id="RHEA:25888"/>
        <dbReference type="ChEBI" id="CHEBI:15377"/>
        <dbReference type="ChEBI" id="CHEBI:15378"/>
        <dbReference type="ChEBI" id="CHEBI:29959"/>
        <dbReference type="ChEBI" id="CHEBI:43474"/>
        <dbReference type="ChEBI" id="CHEBI:57642"/>
        <dbReference type="ChEBI" id="CHEBI:77875"/>
        <dbReference type="EC" id="2.5.1.72"/>
    </reaction>
    <physiologicalReaction direction="left-to-right" evidence="12">
        <dbReference type="Rhea" id="RHEA:25889"/>
    </physiologicalReaction>
</comment>
<evidence type="ECO:0000256" key="4">
    <source>
        <dbReference type="ARBA" id="ARBA00012669"/>
    </source>
</evidence>
<evidence type="ECO:0000256" key="1">
    <source>
        <dbReference type="ARBA" id="ARBA00003791"/>
    </source>
</evidence>
<feature type="binding site" evidence="14">
    <location>
        <position position="134"/>
    </location>
    <ligand>
        <name>iminosuccinate</name>
        <dbReference type="ChEBI" id="CHEBI:77875"/>
    </ligand>
</feature>
<dbReference type="EMBL" id="FQUY01000028">
    <property type="protein sequence ID" value="SHF49808.1"/>
    <property type="molecule type" value="Genomic_DNA"/>
</dbReference>
<feature type="binding site" evidence="14">
    <location>
        <position position="46"/>
    </location>
    <ligand>
        <name>iminosuccinate</name>
        <dbReference type="ChEBI" id="CHEBI:77875"/>
    </ligand>
</feature>
<feature type="binding site" evidence="14">
    <location>
        <begin position="117"/>
        <end position="119"/>
    </location>
    <ligand>
        <name>iminosuccinate</name>
        <dbReference type="ChEBI" id="CHEBI:77875"/>
    </ligand>
</feature>
<name>A0A1M5C4Y2_9FIRM</name>
<keyword evidence="9 14" id="KW-0479">Metal-binding</keyword>
<evidence type="ECO:0000256" key="15">
    <source>
        <dbReference type="SAM" id="Coils"/>
    </source>
</evidence>
<reference evidence="17" key="1">
    <citation type="submission" date="2016-11" db="EMBL/GenBank/DDBJ databases">
        <authorList>
            <person name="Varghese N."/>
            <person name="Submissions S."/>
        </authorList>
    </citation>
    <scope>NUCLEOTIDE SEQUENCE [LARGE SCALE GENOMIC DNA]</scope>
    <source>
        <strain evidence="17">DSM 12395</strain>
    </source>
</reference>
<dbReference type="GO" id="GO:0051539">
    <property type="term" value="F:4 iron, 4 sulfur cluster binding"/>
    <property type="evidence" value="ECO:0007669"/>
    <property type="project" value="UniProtKB-KW"/>
</dbReference>
<dbReference type="InterPro" id="IPR003473">
    <property type="entry name" value="NadA"/>
</dbReference>
<keyword evidence="7 14" id="KW-0662">Pyridine nucleotide biosynthesis</keyword>
<evidence type="ECO:0000256" key="14">
    <source>
        <dbReference type="HAMAP-Rule" id="MF_00568"/>
    </source>
</evidence>
<dbReference type="FunFam" id="3.40.50.10800:FF:000003">
    <property type="entry name" value="Quinolinate synthase A"/>
    <property type="match status" value="1"/>
</dbReference>
<gene>
    <name evidence="14" type="primary">nadA</name>
    <name evidence="16" type="ORF">SAMN02745133_02804</name>
</gene>
<comment type="pathway">
    <text evidence="3 14">Cofactor biosynthesis; NAD(+) biosynthesis; quinolinate from iminoaspartate: step 1/1.</text>
</comment>